<name>A0A1G9ZLR1_9FIRM</name>
<dbReference type="SUPFAM" id="SSF55021">
    <property type="entry name" value="ACT-like"/>
    <property type="match status" value="1"/>
</dbReference>
<gene>
    <name evidence="1" type="ORF">SAMN05660299_02343</name>
</gene>
<dbReference type="STRING" id="349095.SAMN05660299_02343"/>
<dbReference type="RefSeq" id="WP_091652147.1">
    <property type="nucleotide sequence ID" value="NZ_FNHQ01000031.1"/>
</dbReference>
<dbReference type="EMBL" id="FNHQ01000031">
    <property type="protein sequence ID" value="SDN21931.1"/>
    <property type="molecule type" value="Genomic_DNA"/>
</dbReference>
<protein>
    <submittedName>
        <fullName evidence="1">Putative iron-only hydrogenase system regulator</fullName>
    </submittedName>
</protein>
<accession>A0A1G9ZLR1</accession>
<dbReference type="Proteomes" id="UP000199309">
    <property type="component" value="Unassembled WGS sequence"/>
</dbReference>
<dbReference type="InterPro" id="IPR027271">
    <property type="entry name" value="Acetolactate_synth/TF_NikR_C"/>
</dbReference>
<dbReference type="NCBIfam" id="TIGR03959">
    <property type="entry name" value="hyd_TM1266"/>
    <property type="match status" value="1"/>
</dbReference>
<proteinExistence type="predicted"/>
<evidence type="ECO:0000313" key="2">
    <source>
        <dbReference type="Proteomes" id="UP000199309"/>
    </source>
</evidence>
<organism evidence="1 2">
    <name type="scientific">Megasphaera paucivorans</name>
    <dbReference type="NCBI Taxonomy" id="349095"/>
    <lineage>
        <taxon>Bacteria</taxon>
        <taxon>Bacillati</taxon>
        <taxon>Bacillota</taxon>
        <taxon>Negativicutes</taxon>
        <taxon>Veillonellales</taxon>
        <taxon>Veillonellaceae</taxon>
        <taxon>Megasphaera</taxon>
    </lineage>
</organism>
<reference evidence="1 2" key="1">
    <citation type="submission" date="2016-10" db="EMBL/GenBank/DDBJ databases">
        <authorList>
            <person name="de Groot N.N."/>
        </authorList>
    </citation>
    <scope>NUCLEOTIDE SEQUENCE [LARGE SCALE GENOMIC DNA]</scope>
    <source>
        <strain evidence="1 2">DSM 16981</strain>
    </source>
</reference>
<dbReference type="AlphaFoldDB" id="A0A1G9ZLR1"/>
<keyword evidence="2" id="KW-1185">Reference proteome</keyword>
<dbReference type="Gene3D" id="3.30.70.1150">
    <property type="entry name" value="ACT-like. Chain A, domain 2"/>
    <property type="match status" value="1"/>
</dbReference>
<sequence length="87" mass="9985">MDKKLALIGIIVNNRENVDQLNEILHEYGDFIMGRMGVPYHEQKMSVISIVIDAPETIIRELSDKLSTLSYVSSKTIYAKEEDEFTH</sequence>
<dbReference type="InterPro" id="IPR023860">
    <property type="entry name" value="FeFe-hyd_TM1266"/>
</dbReference>
<dbReference type="OrthoDB" id="9796135at2"/>
<dbReference type="InterPro" id="IPR045865">
    <property type="entry name" value="ACT-like_dom_sf"/>
</dbReference>
<evidence type="ECO:0000313" key="1">
    <source>
        <dbReference type="EMBL" id="SDN21931.1"/>
    </source>
</evidence>
<dbReference type="Pfam" id="PF21699">
    <property type="entry name" value="TM1266-like"/>
    <property type="match status" value="1"/>
</dbReference>